<dbReference type="AlphaFoldDB" id="A0A0H4VJV9"/>
<feature type="transmembrane region" description="Helical" evidence="1">
    <location>
        <begin position="240"/>
        <end position="258"/>
    </location>
</feature>
<dbReference type="Pfam" id="PF06580">
    <property type="entry name" value="His_kinase"/>
    <property type="match status" value="1"/>
</dbReference>
<dbReference type="PATRIC" id="fig|1379910.4.peg.1794"/>
<feature type="domain" description="Signal transduction histidine kinase internal region" evidence="2">
    <location>
        <begin position="309"/>
        <end position="386"/>
    </location>
</feature>
<dbReference type="OrthoDB" id="9792992at2"/>
<evidence type="ECO:0000256" key="1">
    <source>
        <dbReference type="SAM" id="Phobius"/>
    </source>
</evidence>
<keyword evidence="1" id="KW-0812">Transmembrane</keyword>
<dbReference type="InterPro" id="IPR036890">
    <property type="entry name" value="HATPase_C_sf"/>
</dbReference>
<dbReference type="SUPFAM" id="SSF55874">
    <property type="entry name" value="ATPase domain of HSP90 chaperone/DNA topoisomerase II/histidine kinase"/>
    <property type="match status" value="1"/>
</dbReference>
<feature type="transmembrane region" description="Helical" evidence="1">
    <location>
        <begin position="264"/>
        <end position="287"/>
    </location>
</feature>
<accession>A0A0H4VJV9</accession>
<dbReference type="InterPro" id="IPR050640">
    <property type="entry name" value="Bact_2-comp_sensor_kinase"/>
</dbReference>
<name>A0A0H4VJV9_9BACT</name>
<feature type="transmembrane region" description="Helical" evidence="1">
    <location>
        <begin position="176"/>
        <end position="193"/>
    </location>
</feature>
<dbReference type="InterPro" id="IPR010559">
    <property type="entry name" value="Sig_transdc_His_kin_internal"/>
</dbReference>
<dbReference type="Proteomes" id="UP000036458">
    <property type="component" value="Chromosome"/>
</dbReference>
<gene>
    <name evidence="3" type="ORF">TH63_08240</name>
</gene>
<keyword evidence="4" id="KW-1185">Reference proteome</keyword>
<dbReference type="RefSeq" id="WP_048920533.1">
    <property type="nucleotide sequence ID" value="NZ_CP010777.1"/>
</dbReference>
<keyword evidence="3" id="KW-0808">Transferase</keyword>
<feature type="transmembrane region" description="Helical" evidence="1">
    <location>
        <begin position="60"/>
        <end position="79"/>
    </location>
</feature>
<dbReference type="Gene3D" id="3.30.565.10">
    <property type="entry name" value="Histidine kinase-like ATPase, C-terminal domain"/>
    <property type="match status" value="1"/>
</dbReference>
<keyword evidence="1" id="KW-1133">Transmembrane helix</keyword>
<evidence type="ECO:0000313" key="3">
    <source>
        <dbReference type="EMBL" id="AKQ45643.1"/>
    </source>
</evidence>
<evidence type="ECO:0000259" key="2">
    <source>
        <dbReference type="Pfam" id="PF06580"/>
    </source>
</evidence>
<feature type="transmembrane region" description="Helical" evidence="1">
    <location>
        <begin position="199"/>
        <end position="219"/>
    </location>
</feature>
<dbReference type="EMBL" id="CP010777">
    <property type="protein sequence ID" value="AKQ45643.1"/>
    <property type="molecule type" value="Genomic_DNA"/>
</dbReference>
<protein>
    <submittedName>
        <fullName evidence="3">Histidine kinase</fullName>
    </submittedName>
</protein>
<feature type="transmembrane region" description="Helical" evidence="1">
    <location>
        <begin position="12"/>
        <end position="31"/>
    </location>
</feature>
<dbReference type="GO" id="GO:0000155">
    <property type="term" value="F:phosphorelay sensor kinase activity"/>
    <property type="evidence" value="ECO:0007669"/>
    <property type="project" value="InterPro"/>
</dbReference>
<dbReference type="PANTHER" id="PTHR34220:SF7">
    <property type="entry name" value="SENSOR HISTIDINE KINASE YPDA"/>
    <property type="match status" value="1"/>
</dbReference>
<organism evidence="3 4">
    <name type="scientific">Rufibacter radiotolerans</name>
    <dbReference type="NCBI Taxonomy" id="1379910"/>
    <lineage>
        <taxon>Bacteria</taxon>
        <taxon>Pseudomonadati</taxon>
        <taxon>Bacteroidota</taxon>
        <taxon>Cytophagia</taxon>
        <taxon>Cytophagales</taxon>
        <taxon>Hymenobacteraceae</taxon>
        <taxon>Rufibacter</taxon>
    </lineage>
</organism>
<dbReference type="PANTHER" id="PTHR34220">
    <property type="entry name" value="SENSOR HISTIDINE KINASE YPDA"/>
    <property type="match status" value="1"/>
</dbReference>
<dbReference type="STRING" id="1379910.TH63_08240"/>
<evidence type="ECO:0000313" key="4">
    <source>
        <dbReference type="Proteomes" id="UP000036458"/>
    </source>
</evidence>
<proteinExistence type="predicted"/>
<keyword evidence="3" id="KW-0418">Kinase</keyword>
<dbReference type="KEGG" id="ruf:TH63_08240"/>
<feature type="transmembrane region" description="Helical" evidence="1">
    <location>
        <begin position="91"/>
        <end position="114"/>
    </location>
</feature>
<reference evidence="3 4" key="1">
    <citation type="submission" date="2015-01" db="EMBL/GenBank/DDBJ databases">
        <title>Rufibacter sp./DG31D/ whole genome sequencing.</title>
        <authorList>
            <person name="Kim M.K."/>
            <person name="Srinivasan S."/>
            <person name="Lee J.-J."/>
        </authorList>
    </citation>
    <scope>NUCLEOTIDE SEQUENCE [LARGE SCALE GENOMIC DNA]</scope>
    <source>
        <strain evidence="3 4">DG31D</strain>
    </source>
</reference>
<feature type="transmembrane region" description="Helical" evidence="1">
    <location>
        <begin position="134"/>
        <end position="155"/>
    </location>
</feature>
<dbReference type="GO" id="GO:0016020">
    <property type="term" value="C:membrane"/>
    <property type="evidence" value="ECO:0007669"/>
    <property type="project" value="InterPro"/>
</dbReference>
<keyword evidence="1" id="KW-0472">Membrane</keyword>
<sequence>MKSILPTPTFQSKIEFWAAITIFAFAVLFLVTGPEVPYLEKFQDEGIRFYYYRNFFTPQLLQFIGTFLTVLILNFILIPKLLAKEKVAKNVLWVLLAFLFLGLLFSITNTYLQAYRFGQFRTEEDTYESIFLESFHTTLTLFALFAFYTFIKYVSTYLLTNSAVIQNRFRFLTRDVQTAFVVFLVSMFLLFLADADGEVLVAWGITAPLGILYYCYSFYYLIPKSLPNKKPFRSYMSKSVLVWVLAYLPVALVSLIFIHDEETAFAYSLVNSIFQLFVTLPLVWMLYKRQMKGKEEVAVLQKELGTSNANLDFLRSQINPHFLFNALNTLYGTALQENSDRTAQGIQMLGDMMRFMLHENLQQKILLSREVEYMRNYIDLQMLRISTSPNIQIQTKIEDVIDDKFIAPMLLIPFVENAFKHGISLKNQSWIKITLHCDQNKLYFDVYNSAHAKTDNDPEKNQSGIGLVNVKQRLALLYPGKHELIIRNTPEEYFVHLTLQL</sequence>